<evidence type="ECO:0000313" key="1">
    <source>
        <dbReference type="EMBL" id="ELP86581.1"/>
    </source>
</evidence>
<keyword evidence="2" id="KW-1185">Reference proteome</keyword>
<dbReference type="EMBL" id="KB206960">
    <property type="protein sequence ID" value="ELP86581.1"/>
    <property type="molecule type" value="Genomic_DNA"/>
</dbReference>
<dbReference type="Proteomes" id="UP000014680">
    <property type="component" value="Unassembled WGS sequence"/>
</dbReference>
<proteinExistence type="predicted"/>
<dbReference type="AlphaFoldDB" id="A0A0A1TYI6"/>
<organism evidence="1 2">
    <name type="scientific">Entamoeba invadens IP1</name>
    <dbReference type="NCBI Taxonomy" id="370355"/>
    <lineage>
        <taxon>Eukaryota</taxon>
        <taxon>Amoebozoa</taxon>
        <taxon>Evosea</taxon>
        <taxon>Archamoebae</taxon>
        <taxon>Mastigamoebida</taxon>
        <taxon>Entamoebidae</taxon>
        <taxon>Entamoeba</taxon>
    </lineage>
</organism>
<dbReference type="KEGG" id="eiv:EIN_162150"/>
<accession>A0A0A1TYI6</accession>
<dbReference type="VEuPathDB" id="AmoebaDB:EIN_162150"/>
<sequence length="317" mass="36084">MLLLFCMIIATLAEDEPCYYLITTTAANIYGDNRITYTGVCSTVETTHQYYKKVDGKYTIGKDEANLYPGVGVGGDGAYHATMYIYPMDDPIELYIYDNSNDPDLFGKELGYYYFLLQPDGEKFENLDKNVSFHVQAFQGKQTGLKIYSGVDGYKVPINIIYEPFLSNGLITNKGIFFASNEYKADDPNRNVAQHNKFNLIYNAPPTGETFSFSKYTSSIFCYDSDEGDCAIESIEFPEPLDFSTATKTNLQNNKYQSKPVFKEYYKTQGKYYTLFIQGTEVYIKNYDKQDSETSKNIDGCLMNTLLALLLAVFFMF</sequence>
<protein>
    <submittedName>
        <fullName evidence="1">Uncharacterized protein</fullName>
    </submittedName>
</protein>
<name>A0A0A1TYI6_ENTIV</name>
<reference evidence="1 2" key="1">
    <citation type="submission" date="2012-10" db="EMBL/GenBank/DDBJ databases">
        <authorList>
            <person name="Zafar N."/>
            <person name="Inman J."/>
            <person name="Hall N."/>
            <person name="Lorenzi H."/>
            <person name="Caler E."/>
        </authorList>
    </citation>
    <scope>NUCLEOTIDE SEQUENCE [LARGE SCALE GENOMIC DNA]</scope>
    <source>
        <strain evidence="1 2">IP1</strain>
    </source>
</reference>
<dbReference type="RefSeq" id="XP_004185927.1">
    <property type="nucleotide sequence ID" value="XM_004185879.1"/>
</dbReference>
<gene>
    <name evidence="1" type="ORF">EIN_162150</name>
</gene>
<dbReference type="OMA" id="CYITILP"/>
<dbReference type="GeneID" id="14885541"/>
<evidence type="ECO:0000313" key="2">
    <source>
        <dbReference type="Proteomes" id="UP000014680"/>
    </source>
</evidence>